<protein>
    <submittedName>
        <fullName evidence="2">Uncharacterized protein</fullName>
    </submittedName>
</protein>
<dbReference type="Proteomes" id="UP000014071">
    <property type="component" value="Unassembled WGS sequence"/>
</dbReference>
<proteinExistence type="predicted"/>
<evidence type="ECO:0000313" key="3">
    <source>
        <dbReference type="Proteomes" id="UP000014071"/>
    </source>
</evidence>
<organism evidence="2 3">
    <name type="scientific">Pseudozyma hubeiensis (strain SY62)</name>
    <name type="common">Yeast</name>
    <dbReference type="NCBI Taxonomy" id="1305764"/>
    <lineage>
        <taxon>Eukaryota</taxon>
        <taxon>Fungi</taxon>
        <taxon>Dikarya</taxon>
        <taxon>Basidiomycota</taxon>
        <taxon>Ustilaginomycotina</taxon>
        <taxon>Ustilaginomycetes</taxon>
        <taxon>Ustilaginales</taxon>
        <taxon>Ustilaginaceae</taxon>
        <taxon>Pseudozyma</taxon>
    </lineage>
</organism>
<dbReference type="RefSeq" id="XP_012186951.1">
    <property type="nucleotide sequence ID" value="XM_012331561.1"/>
</dbReference>
<dbReference type="AlphaFoldDB" id="R9NXL9"/>
<sequence length="122" mass="14301">MCGLGDDRIRFQAVWCRRGCFVGQLFFLVKKNPADRQPQRGVEYAILHSPEEGRRQSNGNDGGSIPHDRPLPSTLPLLVRQMPRLRPPRRTHPKLGYSNVGRMWRIERIFFIMTYDQLRQQL</sequence>
<name>R9NXL9_PSEHS</name>
<keyword evidence="3" id="KW-1185">Reference proteome</keyword>
<feature type="region of interest" description="Disordered" evidence="1">
    <location>
        <begin position="40"/>
        <end position="74"/>
    </location>
</feature>
<accession>R9NXL9</accession>
<evidence type="ECO:0000256" key="1">
    <source>
        <dbReference type="SAM" id="MobiDB-lite"/>
    </source>
</evidence>
<evidence type="ECO:0000313" key="2">
    <source>
        <dbReference type="EMBL" id="GAC93364.1"/>
    </source>
</evidence>
<dbReference type="GeneID" id="24106230"/>
<gene>
    <name evidence="2" type="ORF">PHSY_000929</name>
</gene>
<dbReference type="HOGENOM" id="CLU_2027766_0_0_1"/>
<reference evidence="3" key="1">
    <citation type="journal article" date="2013" name="Genome Announc.">
        <title>Draft genome sequence of the basidiomycetous yeast-like fungus Pseudozyma hubeiensis SY62, which produces an abundant amount of the biosurfactant mannosylerythritol lipids.</title>
        <authorList>
            <person name="Konishi M."/>
            <person name="Hatada Y."/>
            <person name="Horiuchi J."/>
        </authorList>
    </citation>
    <scope>NUCLEOTIDE SEQUENCE [LARGE SCALE GENOMIC DNA]</scope>
    <source>
        <strain evidence="3">SY62</strain>
    </source>
</reference>
<dbReference type="EMBL" id="DF238775">
    <property type="protein sequence ID" value="GAC93364.1"/>
    <property type="molecule type" value="Genomic_DNA"/>
</dbReference>